<keyword evidence="1" id="KW-0812">Transmembrane</keyword>
<dbReference type="VEuPathDB" id="FungiDB:FOC1_g10010773"/>
<dbReference type="AlphaFoldDB" id="N4UFC6"/>
<reference evidence="3" key="1">
    <citation type="submission" date="2012-09" db="EMBL/GenBank/DDBJ databases">
        <title>Genome sequencing and comparative transcriptomics of race 1 and race 4 of banana pathogen: Fusarium oxysporum f. sp. cubense.</title>
        <authorList>
            <person name="Fang X."/>
            <person name="Huang J."/>
        </authorList>
    </citation>
    <scope>NUCLEOTIDE SEQUENCE [LARGE SCALE GENOMIC DNA]</scope>
    <source>
        <strain evidence="3">race 1</strain>
    </source>
</reference>
<evidence type="ECO:0000313" key="3">
    <source>
        <dbReference type="Proteomes" id="UP000016928"/>
    </source>
</evidence>
<dbReference type="OMA" id="QRYQWGF"/>
<feature type="transmembrane region" description="Helical" evidence="1">
    <location>
        <begin position="510"/>
        <end position="532"/>
    </location>
</feature>
<dbReference type="HOGENOM" id="CLU_024133_2_0_1"/>
<proteinExistence type="predicted"/>
<accession>N4UFC6</accession>
<feature type="transmembrane region" description="Helical" evidence="1">
    <location>
        <begin position="464"/>
        <end position="481"/>
    </location>
</feature>
<keyword evidence="1" id="KW-0472">Membrane</keyword>
<evidence type="ECO:0000313" key="2">
    <source>
        <dbReference type="EMBL" id="ENH67496.1"/>
    </source>
</evidence>
<feature type="transmembrane region" description="Helical" evidence="1">
    <location>
        <begin position="406"/>
        <end position="424"/>
    </location>
</feature>
<reference evidence="3" key="2">
    <citation type="journal article" date="2014" name="PLoS ONE">
        <title>Genome and Transcriptome Analysis of the Fungal Pathogen Fusarium oxysporum f. sp. cubense Causing Banana Vascular Wilt Disease.</title>
        <authorList>
            <person name="Guo L."/>
            <person name="Han L."/>
            <person name="Yang L."/>
            <person name="Zeng H."/>
            <person name="Fan D."/>
            <person name="Zhu Y."/>
            <person name="Feng Y."/>
            <person name="Wang G."/>
            <person name="Peng C."/>
            <person name="Jiang X."/>
            <person name="Zhou D."/>
            <person name="Ni P."/>
            <person name="Liang C."/>
            <person name="Liu L."/>
            <person name="Wang J."/>
            <person name="Mao C."/>
            <person name="Fang X."/>
            <person name="Peng M."/>
            <person name="Huang J."/>
        </authorList>
    </citation>
    <scope>NUCLEOTIDE SEQUENCE [LARGE SCALE GENOMIC DNA]</scope>
    <source>
        <strain evidence="3">race 1</strain>
    </source>
</reference>
<feature type="transmembrane region" description="Helical" evidence="1">
    <location>
        <begin position="436"/>
        <end position="457"/>
    </location>
</feature>
<feature type="transmembrane region" description="Helical" evidence="1">
    <location>
        <begin position="291"/>
        <end position="316"/>
    </location>
</feature>
<keyword evidence="1" id="KW-1133">Transmembrane helix</keyword>
<protein>
    <submittedName>
        <fullName evidence="2">Uncharacterized protein</fullName>
    </submittedName>
</protein>
<sequence length="545" mass="61860">MRPLLLSCDTERDTEQDLPREPLSQKGSTWRGIFGYIPSGESSVTKAFKDAFYDLTSLGKPHENNRPFKLSLIRQVLCVGSWNLSVLGLLIYLCLLPLDLSDEESPCQPDGEFRFGGIDRRGSFDWWAPRGFFQITLGWGRLSFGTAKLIDVIWDLVVGRGGQTLMALVSWRVFVEYLQLSLITKPAAYSTLYGFDGKGGHETKHGQKTYFRNKTLNWPPLNVKAFYLPTPFYWNWTANFTGMASSTPLIPYQDSSELTFLVEDEVFNVKDVQAEGICQPIKSGESVEYQWGFSFLQLFVMTVLLHSWSIGLVVLWTTAHLTLKRNNIAASPEGWKSLLKMTDGIKEQLMSAGMIWENLTDKELQGDIRLLLTGGPVPISSEESHPEKTLPQGHFSLWRWMWKHKLRLLGGIFFTVFTCLENTLRSDGLYYHFDKGVFCMAVVLYITASMIIACALGATYRQRLLILLASIVLCFPFLMYDATDRDLVLPGFCLGAWLAFFLGSSPGSRAVLFVIPVLCNYFGVLGFFISAVKSRRPYYYHYREQ</sequence>
<evidence type="ECO:0000256" key="1">
    <source>
        <dbReference type="SAM" id="Phobius"/>
    </source>
</evidence>
<organism evidence="2 3">
    <name type="scientific">Fusarium oxysporum f. sp. cubense (strain race 1)</name>
    <name type="common">Panama disease fungus</name>
    <dbReference type="NCBI Taxonomy" id="1229664"/>
    <lineage>
        <taxon>Eukaryota</taxon>
        <taxon>Fungi</taxon>
        <taxon>Dikarya</taxon>
        <taxon>Ascomycota</taxon>
        <taxon>Pezizomycotina</taxon>
        <taxon>Sordariomycetes</taxon>
        <taxon>Hypocreomycetidae</taxon>
        <taxon>Hypocreales</taxon>
        <taxon>Nectriaceae</taxon>
        <taxon>Fusarium</taxon>
        <taxon>Fusarium oxysporum species complex</taxon>
    </lineage>
</organism>
<dbReference type="OrthoDB" id="3903561at2759"/>
<dbReference type="STRING" id="1229664.N4UFC6"/>
<dbReference type="Proteomes" id="UP000016928">
    <property type="component" value="Unassembled WGS sequence"/>
</dbReference>
<gene>
    <name evidence="2" type="ORF">FOC1_g10010773</name>
</gene>
<dbReference type="EMBL" id="KB730323">
    <property type="protein sequence ID" value="ENH67496.1"/>
    <property type="molecule type" value="Genomic_DNA"/>
</dbReference>
<name>N4UFC6_FUSC1</name>